<reference evidence="1 4" key="1">
    <citation type="journal article" date="2015" name="Genome Announc.">
        <title>Complete genome sequences for 35 biothreat assay-relevant bacillus species.</title>
        <authorList>
            <person name="Johnson S.L."/>
            <person name="Daligault H.E."/>
            <person name="Davenport K.W."/>
            <person name="Jaissle J."/>
            <person name="Frey K.G."/>
            <person name="Ladner J.T."/>
            <person name="Broomall S.M."/>
            <person name="Bishop-Lilly K.A."/>
            <person name="Bruce D.C."/>
            <person name="Gibbons H.S."/>
            <person name="Coyne S.R."/>
            <person name="Lo C.C."/>
            <person name="Meincke L."/>
            <person name="Munk A.C."/>
            <person name="Koroleva G.I."/>
            <person name="Rosenzweig C.N."/>
            <person name="Palacios G.F."/>
            <person name="Redden C.L."/>
            <person name="Minogue T.D."/>
            <person name="Chain P.S."/>
        </authorList>
    </citation>
    <scope>NUCLEOTIDE SEQUENCE [LARGE SCALE GENOMIC DNA]</scope>
    <source>
        <strain evidence="1 4">HD1011</strain>
        <plasmid evidence="1 4">2</plasmid>
    </source>
</reference>
<proteinExistence type="predicted"/>
<evidence type="ECO:0000313" key="5">
    <source>
        <dbReference type="Proteomes" id="UP000501107"/>
    </source>
</evidence>
<dbReference type="InterPro" id="IPR050219">
    <property type="entry name" value="DnaG_primase"/>
</dbReference>
<dbReference type="Proteomes" id="UP000031876">
    <property type="component" value="Plasmid 2"/>
</dbReference>
<geneLocation type="plasmid" evidence="3 5">
    <name>unnamed3</name>
</geneLocation>
<dbReference type="AlphaFoldDB" id="A0A0B5NLH3"/>
<dbReference type="SUPFAM" id="SSF56731">
    <property type="entry name" value="DNA primase core"/>
    <property type="match status" value="1"/>
</dbReference>
<evidence type="ECO:0000313" key="4">
    <source>
        <dbReference type="Proteomes" id="UP000031876"/>
    </source>
</evidence>
<evidence type="ECO:0000313" key="3">
    <source>
        <dbReference type="EMBL" id="QKH22915.1"/>
    </source>
</evidence>
<keyword evidence="3" id="KW-0614">Plasmid</keyword>
<reference evidence="3 5" key="3">
    <citation type="submission" date="2020-05" db="EMBL/GenBank/DDBJ databases">
        <title>FDA dAtabase for Regulatory Grade micrObial Sequences (FDA-ARGOS): Supporting development and validation of Infectious Disease Dx tests.</title>
        <authorList>
            <person name="Nelson B."/>
            <person name="Plummer A."/>
            <person name="Tallon L."/>
            <person name="Sadzewicz L."/>
            <person name="Zhao X."/>
            <person name="Vavikolanu K."/>
            <person name="Mehta A."/>
            <person name="Aluvathingal J."/>
            <person name="Nadendla S."/>
            <person name="Myers T."/>
            <person name="Yan Y."/>
            <person name="Sichtig H."/>
        </authorList>
    </citation>
    <scope>NUCLEOTIDE SEQUENCE [LARGE SCALE GENOMIC DNA]</scope>
    <source>
        <strain evidence="3 5">FDAARGOS_795</strain>
        <plasmid evidence="3 5">unnamed3</plasmid>
    </source>
</reference>
<dbReference type="GO" id="GO:0005737">
    <property type="term" value="C:cytoplasm"/>
    <property type="evidence" value="ECO:0007669"/>
    <property type="project" value="TreeGrafter"/>
</dbReference>
<dbReference type="EMBL" id="CP009334">
    <property type="protein sequence ID" value="AJG74182.1"/>
    <property type="molecule type" value="Genomic_DNA"/>
</dbReference>
<dbReference type="KEGG" id="btw:BF38_6081"/>
<dbReference type="Gene3D" id="3.40.1360.10">
    <property type="match status" value="1"/>
</dbReference>
<geneLocation type="plasmid" evidence="1 4">
    <name>2</name>
</geneLocation>
<sequence>MEDFELHVRKMEFVYKKLKSVLDRDSLDYLMQARAYFHQEQRILLEELEIYKCTLPELSEEERTIFEEMGCFSENGHFILEGRYLIPVYSPSGKLITLIGWFNDYKKYITLPTKFFSKKVDWFNIENALELSFNAYDGLVFAVEGIFDAYSLRSIGLPVVATMGADVSKSKGELLKIFKKVVSIPDNDKTGKKAIYDRYRQWNLPHNSTYLDIRGVVTLGDGKSYPVKDVDRLVAWFQVEGVREMLLDVAKSNDKYYILNL</sequence>
<name>A0A0B5NLH3_BACTU</name>
<organism evidence="3 5">
    <name type="scientific">Bacillus thuringiensis</name>
    <dbReference type="NCBI Taxonomy" id="1428"/>
    <lineage>
        <taxon>Bacteria</taxon>
        <taxon>Bacillati</taxon>
        <taxon>Bacillota</taxon>
        <taxon>Bacilli</taxon>
        <taxon>Bacillales</taxon>
        <taxon>Bacillaceae</taxon>
        <taxon>Bacillus</taxon>
        <taxon>Bacillus cereus group</taxon>
    </lineage>
</organism>
<dbReference type="EMBL" id="VKQN01000001">
    <property type="protein sequence ID" value="MDR4174617.1"/>
    <property type="molecule type" value="Genomic_DNA"/>
</dbReference>
<dbReference type="PANTHER" id="PTHR30313">
    <property type="entry name" value="DNA PRIMASE"/>
    <property type="match status" value="1"/>
</dbReference>
<dbReference type="PANTHER" id="PTHR30313:SF2">
    <property type="entry name" value="DNA PRIMASE"/>
    <property type="match status" value="1"/>
</dbReference>
<dbReference type="Proteomes" id="UP000501107">
    <property type="component" value="Plasmid unnamed3"/>
</dbReference>
<gene>
    <name evidence="1" type="ORF">BF38_6081</name>
    <name evidence="2" type="ORF">FO599_00545</name>
    <name evidence="3" type="ORF">FOC89_02740</name>
</gene>
<dbReference type="EMBL" id="CP053979">
    <property type="protein sequence ID" value="QKH22915.1"/>
    <property type="molecule type" value="Genomic_DNA"/>
</dbReference>
<dbReference type="RefSeq" id="WP_000389279.1">
    <property type="nucleotide sequence ID" value="NZ_CP009334.1"/>
</dbReference>
<dbReference type="Pfam" id="PF13155">
    <property type="entry name" value="Toprim_2"/>
    <property type="match status" value="1"/>
</dbReference>
<reference evidence="2" key="2">
    <citation type="submission" date="2019-07" db="EMBL/GenBank/DDBJ databases">
        <title>Phylogenomic Reclassification of ATCC Bacillus Strains and Various Taxa within the Genus Bacillus.</title>
        <authorList>
            <person name="Riojas M.A."/>
            <person name="Frank A.M."/>
            <person name="Fenn S.L."/>
            <person name="King S.P."/>
            <person name="Brower S.M."/>
            <person name="Hazbon M.H."/>
        </authorList>
    </citation>
    <scope>NUCLEOTIDE SEQUENCE</scope>
    <source>
        <strain evidence="2">ATCC 35646</strain>
    </source>
</reference>
<dbReference type="InterPro" id="IPR034154">
    <property type="entry name" value="TOPRIM_DnaG/twinkle"/>
</dbReference>
<dbReference type="GO" id="GO:0006269">
    <property type="term" value="P:DNA replication, synthesis of primer"/>
    <property type="evidence" value="ECO:0007669"/>
    <property type="project" value="TreeGrafter"/>
</dbReference>
<dbReference type="Proteomes" id="UP001181533">
    <property type="component" value="Unassembled WGS sequence"/>
</dbReference>
<protein>
    <submittedName>
        <fullName evidence="2">DNA primase</fullName>
    </submittedName>
    <submittedName>
        <fullName evidence="1">Toprim domain protein</fullName>
    </submittedName>
    <submittedName>
        <fullName evidence="3">Toprim domain-containing protein</fullName>
    </submittedName>
</protein>
<evidence type="ECO:0000313" key="2">
    <source>
        <dbReference type="EMBL" id="MDR4174617.1"/>
    </source>
</evidence>
<dbReference type="CDD" id="cd01029">
    <property type="entry name" value="TOPRIM_primases"/>
    <property type="match status" value="1"/>
</dbReference>
<evidence type="ECO:0000313" key="1">
    <source>
        <dbReference type="EMBL" id="AJG74182.1"/>
    </source>
</evidence>
<accession>A0A0B5NLH3</accession>